<dbReference type="Proteomes" id="UP000193061">
    <property type="component" value="Unassembled WGS sequence"/>
</dbReference>
<keyword evidence="1" id="KW-0472">Membrane</keyword>
<organism evidence="2 3">
    <name type="scientific">Roseovarius albus</name>
    <dbReference type="NCBI Taxonomy" id="1247867"/>
    <lineage>
        <taxon>Bacteria</taxon>
        <taxon>Pseudomonadati</taxon>
        <taxon>Pseudomonadota</taxon>
        <taxon>Alphaproteobacteria</taxon>
        <taxon>Rhodobacterales</taxon>
        <taxon>Roseobacteraceae</taxon>
        <taxon>Roseovarius</taxon>
    </lineage>
</organism>
<gene>
    <name evidence="2" type="ORF">ROA7450_03766</name>
</gene>
<evidence type="ECO:0000313" key="2">
    <source>
        <dbReference type="EMBL" id="SLN69671.1"/>
    </source>
</evidence>
<keyword evidence="1" id="KW-0812">Transmembrane</keyword>
<dbReference type="EMBL" id="FWFX01000016">
    <property type="protein sequence ID" value="SLN69671.1"/>
    <property type="molecule type" value="Genomic_DNA"/>
</dbReference>
<proteinExistence type="predicted"/>
<evidence type="ECO:0000256" key="1">
    <source>
        <dbReference type="SAM" id="Phobius"/>
    </source>
</evidence>
<keyword evidence="1" id="KW-1133">Transmembrane helix</keyword>
<dbReference type="AlphaFoldDB" id="A0A1X7A485"/>
<name>A0A1X7A485_9RHOB</name>
<reference evidence="2 3" key="1">
    <citation type="submission" date="2017-03" db="EMBL/GenBank/DDBJ databases">
        <authorList>
            <person name="Afonso C.L."/>
            <person name="Miller P.J."/>
            <person name="Scott M.A."/>
            <person name="Spackman E."/>
            <person name="Goraichik I."/>
            <person name="Dimitrov K.M."/>
            <person name="Suarez D.L."/>
            <person name="Swayne D.E."/>
        </authorList>
    </citation>
    <scope>NUCLEOTIDE SEQUENCE [LARGE SCALE GENOMIC DNA]</scope>
    <source>
        <strain evidence="2 3">CECT 7450</strain>
    </source>
</reference>
<feature type="transmembrane region" description="Helical" evidence="1">
    <location>
        <begin position="12"/>
        <end position="31"/>
    </location>
</feature>
<keyword evidence="3" id="KW-1185">Reference proteome</keyword>
<evidence type="ECO:0000313" key="3">
    <source>
        <dbReference type="Proteomes" id="UP000193061"/>
    </source>
</evidence>
<sequence>MWDWIKRNSEAIEAAAAMIMAAATIIAIVGVKLQIDAAAAQQNAQSAREYYRGLLEVTLNKPELAVFDHCATHSSEAYAAYEHYVEYVLYTAEQTISLNVNWTSPLVGLLEPHRDYICETFEQSEFHPALQDLLGSYSSGLCETALPCGKR</sequence>
<dbReference type="RefSeq" id="WP_085807433.1">
    <property type="nucleotide sequence ID" value="NZ_FWFX01000016.1"/>
</dbReference>
<protein>
    <submittedName>
        <fullName evidence="2">Uncharacterized protein</fullName>
    </submittedName>
</protein>
<accession>A0A1X7A485</accession>